<evidence type="ECO:0000256" key="14">
    <source>
        <dbReference type="ARBA" id="ARBA00023098"/>
    </source>
</evidence>
<comment type="catalytic activity">
    <reaction evidence="1 18">
        <text>a 1,2-diacyl-sn-glycero-3-phosphate + CTP + H(+) = a CDP-1,2-diacyl-sn-glycerol + diphosphate</text>
        <dbReference type="Rhea" id="RHEA:16229"/>
        <dbReference type="ChEBI" id="CHEBI:15378"/>
        <dbReference type="ChEBI" id="CHEBI:33019"/>
        <dbReference type="ChEBI" id="CHEBI:37563"/>
        <dbReference type="ChEBI" id="CHEBI:58332"/>
        <dbReference type="ChEBI" id="CHEBI:58608"/>
        <dbReference type="EC" id="2.7.7.41"/>
    </reaction>
</comment>
<keyword evidence="16" id="KW-0594">Phospholipid biosynthesis</keyword>
<sequence length="292" mass="32305">MLKQRIITAVILAPIAIAAIFFLSLPWLAAALLFVMAIGAWEWGPLMGFDNKRRRIAFVLGISAAIVALWMVLPPEQIWLQSADSEDTLNPIAIWVLSIASIWWLFTIVLIFNYPNFSDFWAKHRSVRGLFGLFILVPTWLAFLVLRSADINVDEFHGTRLLLLLFMLVWSADIGAYFAGKRFGKRKLMPNVSPGKTLEGFFGGNVSAAIAMVIMGLIFDWQSQQIIMAVVLALLISTVSVLGDLTESMLKRQAGVKDSGSILPGHGGVLDRIDSLTATAPVFALCYVMFGW</sequence>
<evidence type="ECO:0000256" key="17">
    <source>
        <dbReference type="ARBA" id="ARBA00023264"/>
    </source>
</evidence>
<evidence type="ECO:0000256" key="3">
    <source>
        <dbReference type="ARBA" id="ARBA00005119"/>
    </source>
</evidence>
<reference evidence="20 21" key="1">
    <citation type="submission" date="2019-05" db="EMBL/GenBank/DDBJ databases">
        <title>Genome sequences of Thalassotalea litorea 1K03283.</title>
        <authorList>
            <person name="Zhang D."/>
        </authorList>
    </citation>
    <scope>NUCLEOTIDE SEQUENCE [LARGE SCALE GENOMIC DNA]</scope>
    <source>
        <strain evidence="20 21">MCCC 1K03283</strain>
    </source>
</reference>
<proteinExistence type="inferred from homology"/>
<evidence type="ECO:0000256" key="8">
    <source>
        <dbReference type="ARBA" id="ARBA00022475"/>
    </source>
</evidence>
<evidence type="ECO:0000256" key="15">
    <source>
        <dbReference type="ARBA" id="ARBA00023136"/>
    </source>
</evidence>
<accession>A0A5R9IQD0</accession>
<evidence type="ECO:0000256" key="16">
    <source>
        <dbReference type="ARBA" id="ARBA00023209"/>
    </source>
</evidence>
<evidence type="ECO:0000256" key="7">
    <source>
        <dbReference type="ARBA" id="ARBA00019373"/>
    </source>
</evidence>
<dbReference type="EC" id="2.7.7.41" evidence="6 18"/>
<dbReference type="UniPathway" id="UPA00557">
    <property type="reaction ID" value="UER00614"/>
</dbReference>
<evidence type="ECO:0000256" key="4">
    <source>
        <dbReference type="ARBA" id="ARBA00005189"/>
    </source>
</evidence>
<keyword evidence="8" id="KW-1003">Cell membrane</keyword>
<feature type="transmembrane region" description="Helical" evidence="19">
    <location>
        <begin position="28"/>
        <end position="44"/>
    </location>
</feature>
<name>A0A5R9IQD0_9GAMM</name>
<organism evidence="20 21">
    <name type="scientific">Thalassotalea litorea</name>
    <dbReference type="NCBI Taxonomy" id="2020715"/>
    <lineage>
        <taxon>Bacteria</taxon>
        <taxon>Pseudomonadati</taxon>
        <taxon>Pseudomonadota</taxon>
        <taxon>Gammaproteobacteria</taxon>
        <taxon>Alteromonadales</taxon>
        <taxon>Colwelliaceae</taxon>
        <taxon>Thalassotalea</taxon>
    </lineage>
</organism>
<feature type="transmembrane region" description="Helical" evidence="19">
    <location>
        <begin position="200"/>
        <end position="219"/>
    </location>
</feature>
<keyword evidence="15 19" id="KW-0472">Membrane</keyword>
<evidence type="ECO:0000256" key="13">
    <source>
        <dbReference type="ARBA" id="ARBA00022989"/>
    </source>
</evidence>
<feature type="transmembrane region" description="Helical" evidence="19">
    <location>
        <begin position="161"/>
        <end position="179"/>
    </location>
</feature>
<dbReference type="AlphaFoldDB" id="A0A5R9IQD0"/>
<evidence type="ECO:0000256" key="1">
    <source>
        <dbReference type="ARBA" id="ARBA00001698"/>
    </source>
</evidence>
<evidence type="ECO:0000256" key="10">
    <source>
        <dbReference type="ARBA" id="ARBA00022679"/>
    </source>
</evidence>
<protein>
    <recommendedName>
        <fullName evidence="7 18">Phosphatidate cytidylyltransferase</fullName>
        <ecNumber evidence="6 18">2.7.7.41</ecNumber>
    </recommendedName>
</protein>
<evidence type="ECO:0000313" key="21">
    <source>
        <dbReference type="Proteomes" id="UP000307790"/>
    </source>
</evidence>
<dbReference type="PANTHER" id="PTHR46382:SF1">
    <property type="entry name" value="PHOSPHATIDATE CYTIDYLYLTRANSFERASE"/>
    <property type="match status" value="1"/>
</dbReference>
<evidence type="ECO:0000256" key="19">
    <source>
        <dbReference type="SAM" id="Phobius"/>
    </source>
</evidence>
<comment type="subcellular location">
    <subcellularLocation>
        <location evidence="2">Cell membrane</location>
        <topology evidence="2">Multi-pass membrane protein</topology>
    </subcellularLocation>
</comment>
<keyword evidence="9" id="KW-0444">Lipid biosynthesis</keyword>
<evidence type="ECO:0000256" key="18">
    <source>
        <dbReference type="RuleBase" id="RU003938"/>
    </source>
</evidence>
<evidence type="ECO:0000256" key="5">
    <source>
        <dbReference type="ARBA" id="ARBA00010185"/>
    </source>
</evidence>
<dbReference type="GO" id="GO:0016024">
    <property type="term" value="P:CDP-diacylglycerol biosynthetic process"/>
    <property type="evidence" value="ECO:0007669"/>
    <property type="project" value="UniProtKB-UniPathway"/>
</dbReference>
<dbReference type="PANTHER" id="PTHR46382">
    <property type="entry name" value="PHOSPHATIDATE CYTIDYLYLTRANSFERASE"/>
    <property type="match status" value="1"/>
</dbReference>
<evidence type="ECO:0000256" key="6">
    <source>
        <dbReference type="ARBA" id="ARBA00012487"/>
    </source>
</evidence>
<dbReference type="OrthoDB" id="9799199at2"/>
<feature type="transmembrane region" description="Helical" evidence="19">
    <location>
        <begin position="225"/>
        <end position="243"/>
    </location>
</feature>
<dbReference type="GO" id="GO:0004605">
    <property type="term" value="F:phosphatidate cytidylyltransferase activity"/>
    <property type="evidence" value="ECO:0007669"/>
    <property type="project" value="UniProtKB-EC"/>
</dbReference>
<dbReference type="PROSITE" id="PS01315">
    <property type="entry name" value="CDS"/>
    <property type="match status" value="1"/>
</dbReference>
<evidence type="ECO:0000256" key="9">
    <source>
        <dbReference type="ARBA" id="ARBA00022516"/>
    </source>
</evidence>
<keyword evidence="21" id="KW-1185">Reference proteome</keyword>
<evidence type="ECO:0000313" key="20">
    <source>
        <dbReference type="EMBL" id="TLU67745.1"/>
    </source>
</evidence>
<keyword evidence="17" id="KW-1208">Phospholipid metabolism</keyword>
<evidence type="ECO:0000256" key="12">
    <source>
        <dbReference type="ARBA" id="ARBA00022695"/>
    </source>
</evidence>
<keyword evidence="12 18" id="KW-0548">Nucleotidyltransferase</keyword>
<keyword evidence="10 18" id="KW-0808">Transferase</keyword>
<dbReference type="InterPro" id="IPR000374">
    <property type="entry name" value="PC_trans"/>
</dbReference>
<comment type="pathway">
    <text evidence="3 18">Phospholipid metabolism; CDP-diacylglycerol biosynthesis; CDP-diacylglycerol from sn-glycerol 3-phosphate: step 3/3.</text>
</comment>
<comment type="pathway">
    <text evidence="4">Lipid metabolism.</text>
</comment>
<feature type="transmembrane region" description="Helical" evidence="19">
    <location>
        <begin position="56"/>
        <end position="73"/>
    </location>
</feature>
<gene>
    <name evidence="20" type="ORF">FE810_01300</name>
</gene>
<keyword evidence="11 18" id="KW-0812">Transmembrane</keyword>
<evidence type="ECO:0000256" key="2">
    <source>
        <dbReference type="ARBA" id="ARBA00004651"/>
    </source>
</evidence>
<dbReference type="EMBL" id="VCBC01000002">
    <property type="protein sequence ID" value="TLU67745.1"/>
    <property type="molecule type" value="Genomic_DNA"/>
</dbReference>
<feature type="transmembrane region" description="Helical" evidence="19">
    <location>
        <begin position="93"/>
        <end position="115"/>
    </location>
</feature>
<dbReference type="Proteomes" id="UP000307790">
    <property type="component" value="Unassembled WGS sequence"/>
</dbReference>
<dbReference type="GO" id="GO:0005886">
    <property type="term" value="C:plasma membrane"/>
    <property type="evidence" value="ECO:0007669"/>
    <property type="project" value="UniProtKB-SubCell"/>
</dbReference>
<dbReference type="Pfam" id="PF01148">
    <property type="entry name" value="CTP_transf_1"/>
    <property type="match status" value="1"/>
</dbReference>
<comment type="caution">
    <text evidence="20">The sequence shown here is derived from an EMBL/GenBank/DDBJ whole genome shotgun (WGS) entry which is preliminary data.</text>
</comment>
<comment type="similarity">
    <text evidence="5 18">Belongs to the CDS family.</text>
</comment>
<keyword evidence="13 19" id="KW-1133">Transmembrane helix</keyword>
<evidence type="ECO:0000256" key="11">
    <source>
        <dbReference type="ARBA" id="ARBA00022692"/>
    </source>
</evidence>
<keyword evidence="14" id="KW-0443">Lipid metabolism</keyword>
<feature type="transmembrane region" description="Helical" evidence="19">
    <location>
        <begin position="127"/>
        <end position="149"/>
    </location>
</feature>